<sequence length="73" mass="8691">MTHKRHYFAECRKQKGTQAKVAADNLISTVYVRMIENGTFTPGRDLMFRLSQYFEQPAEKLFPDYFRGLFKHE</sequence>
<evidence type="ECO:0000259" key="1">
    <source>
        <dbReference type="PROSITE" id="PS50943"/>
    </source>
</evidence>
<protein>
    <submittedName>
        <fullName evidence="2">Helix-turn-helix transcriptional regulator</fullName>
    </submittedName>
</protein>
<dbReference type="Proteomes" id="UP001597541">
    <property type="component" value="Unassembled WGS sequence"/>
</dbReference>
<keyword evidence="3" id="KW-1185">Reference proteome</keyword>
<name>A0ABW5PDZ6_9BACL</name>
<dbReference type="InterPro" id="IPR001387">
    <property type="entry name" value="Cro/C1-type_HTH"/>
</dbReference>
<dbReference type="SUPFAM" id="SSF47413">
    <property type="entry name" value="lambda repressor-like DNA-binding domains"/>
    <property type="match status" value="1"/>
</dbReference>
<dbReference type="Pfam" id="PF01381">
    <property type="entry name" value="HTH_3"/>
    <property type="match status" value="1"/>
</dbReference>
<dbReference type="RefSeq" id="WP_377603595.1">
    <property type="nucleotide sequence ID" value="NZ_JBHUME010000008.1"/>
</dbReference>
<dbReference type="Gene3D" id="1.10.260.40">
    <property type="entry name" value="lambda repressor-like DNA-binding domains"/>
    <property type="match status" value="1"/>
</dbReference>
<comment type="caution">
    <text evidence="2">The sequence shown here is derived from an EMBL/GenBank/DDBJ whole genome shotgun (WGS) entry which is preliminary data.</text>
</comment>
<gene>
    <name evidence="2" type="ORF">ACFSUF_14155</name>
</gene>
<reference evidence="3" key="1">
    <citation type="journal article" date="2019" name="Int. J. Syst. Evol. Microbiol.">
        <title>The Global Catalogue of Microorganisms (GCM) 10K type strain sequencing project: providing services to taxonomists for standard genome sequencing and annotation.</title>
        <authorList>
            <consortium name="The Broad Institute Genomics Platform"/>
            <consortium name="The Broad Institute Genome Sequencing Center for Infectious Disease"/>
            <person name="Wu L."/>
            <person name="Ma J."/>
        </authorList>
    </citation>
    <scope>NUCLEOTIDE SEQUENCE [LARGE SCALE GENOMIC DNA]</scope>
    <source>
        <strain evidence="3">KCTC 3950</strain>
    </source>
</reference>
<organism evidence="2 3">
    <name type="scientific">Paenibacillus gansuensis</name>
    <dbReference type="NCBI Taxonomy" id="306542"/>
    <lineage>
        <taxon>Bacteria</taxon>
        <taxon>Bacillati</taxon>
        <taxon>Bacillota</taxon>
        <taxon>Bacilli</taxon>
        <taxon>Bacillales</taxon>
        <taxon>Paenibacillaceae</taxon>
        <taxon>Paenibacillus</taxon>
    </lineage>
</organism>
<dbReference type="PROSITE" id="PS50943">
    <property type="entry name" value="HTH_CROC1"/>
    <property type="match status" value="1"/>
</dbReference>
<dbReference type="InterPro" id="IPR010982">
    <property type="entry name" value="Lambda_DNA-bd_dom_sf"/>
</dbReference>
<dbReference type="EMBL" id="JBHUME010000008">
    <property type="protein sequence ID" value="MFD2613571.1"/>
    <property type="molecule type" value="Genomic_DNA"/>
</dbReference>
<dbReference type="CDD" id="cd00093">
    <property type="entry name" value="HTH_XRE"/>
    <property type="match status" value="1"/>
</dbReference>
<feature type="domain" description="HTH cro/C1-type" evidence="1">
    <location>
        <begin position="8"/>
        <end position="61"/>
    </location>
</feature>
<evidence type="ECO:0000313" key="2">
    <source>
        <dbReference type="EMBL" id="MFD2613571.1"/>
    </source>
</evidence>
<evidence type="ECO:0000313" key="3">
    <source>
        <dbReference type="Proteomes" id="UP001597541"/>
    </source>
</evidence>
<proteinExistence type="predicted"/>
<accession>A0ABW5PDZ6</accession>